<reference evidence="3" key="1">
    <citation type="submission" date="2016-10" db="EMBL/GenBank/DDBJ databases">
        <authorList>
            <person name="Varghese N."/>
            <person name="Submissions S."/>
        </authorList>
    </citation>
    <scope>NUCLEOTIDE SEQUENCE [LARGE SCALE GENOMIC DNA]</scope>
    <source>
        <strain evidence="3">DSM 28881</strain>
    </source>
</reference>
<feature type="transmembrane region" description="Helical" evidence="1">
    <location>
        <begin position="6"/>
        <end position="22"/>
    </location>
</feature>
<dbReference type="RefSeq" id="WP_090839931.1">
    <property type="nucleotide sequence ID" value="NZ_CANLBQ010000001.1"/>
</dbReference>
<name>A0A1I3PPP5_9FLAO</name>
<evidence type="ECO:0000313" key="2">
    <source>
        <dbReference type="EMBL" id="SFJ23455.1"/>
    </source>
</evidence>
<dbReference type="EMBL" id="FORM01000005">
    <property type="protein sequence ID" value="SFJ23455.1"/>
    <property type="molecule type" value="Genomic_DNA"/>
</dbReference>
<gene>
    <name evidence="2" type="ORF">SAMN05443431_105213</name>
</gene>
<keyword evidence="1" id="KW-0472">Membrane</keyword>
<sequence>MVLIYSLGIFILLSIGIYYFIWKDRLNDKKNLEKDWQLFLKYESLNDIEGIAISGDKLIWNKYLLTEQLDTIIDVVKSRVSSFPELKNLENNAFNKKLHFDRPLPSSGSSGGIKQSW</sequence>
<proteinExistence type="predicted"/>
<protein>
    <submittedName>
        <fullName evidence="2">Uncharacterized protein</fullName>
    </submittedName>
</protein>
<evidence type="ECO:0000313" key="3">
    <source>
        <dbReference type="Proteomes" id="UP000199559"/>
    </source>
</evidence>
<keyword evidence="1" id="KW-1133">Transmembrane helix</keyword>
<keyword evidence="1" id="KW-0812">Transmembrane</keyword>
<accession>A0A1I3PPP5</accession>
<keyword evidence="3" id="KW-1185">Reference proteome</keyword>
<dbReference type="Proteomes" id="UP000199559">
    <property type="component" value="Unassembled WGS sequence"/>
</dbReference>
<dbReference type="STRING" id="1144750.SAMN05443431_105213"/>
<dbReference type="AlphaFoldDB" id="A0A1I3PPP5"/>
<organism evidence="2 3">
    <name type="scientific">Olleya namhaensis</name>
    <dbReference type="NCBI Taxonomy" id="1144750"/>
    <lineage>
        <taxon>Bacteria</taxon>
        <taxon>Pseudomonadati</taxon>
        <taxon>Bacteroidota</taxon>
        <taxon>Flavobacteriia</taxon>
        <taxon>Flavobacteriales</taxon>
        <taxon>Flavobacteriaceae</taxon>
    </lineage>
</organism>
<evidence type="ECO:0000256" key="1">
    <source>
        <dbReference type="SAM" id="Phobius"/>
    </source>
</evidence>